<dbReference type="EMBL" id="BGPR01045205">
    <property type="protein sequence ID" value="GBO22071.1"/>
    <property type="molecule type" value="Genomic_DNA"/>
</dbReference>
<keyword evidence="2" id="KW-1185">Reference proteome</keyword>
<evidence type="ECO:0000313" key="1">
    <source>
        <dbReference type="EMBL" id="GBO22071.1"/>
    </source>
</evidence>
<proteinExistence type="predicted"/>
<dbReference type="AlphaFoldDB" id="A0A4Y2VBU4"/>
<organism evidence="1 2">
    <name type="scientific">Araneus ventricosus</name>
    <name type="common">Orbweaver spider</name>
    <name type="synonym">Epeira ventricosa</name>
    <dbReference type="NCBI Taxonomy" id="182803"/>
    <lineage>
        <taxon>Eukaryota</taxon>
        <taxon>Metazoa</taxon>
        <taxon>Ecdysozoa</taxon>
        <taxon>Arthropoda</taxon>
        <taxon>Chelicerata</taxon>
        <taxon>Arachnida</taxon>
        <taxon>Araneae</taxon>
        <taxon>Araneomorphae</taxon>
        <taxon>Entelegynae</taxon>
        <taxon>Araneoidea</taxon>
        <taxon>Araneidae</taxon>
        <taxon>Araneus</taxon>
    </lineage>
</organism>
<accession>A0A4Y2VBU4</accession>
<evidence type="ECO:0000313" key="2">
    <source>
        <dbReference type="Proteomes" id="UP000499080"/>
    </source>
</evidence>
<dbReference type="Proteomes" id="UP000499080">
    <property type="component" value="Unassembled WGS sequence"/>
</dbReference>
<name>A0A4Y2VBU4_ARAVE</name>
<gene>
    <name evidence="1" type="ORF">AVEN_112683_1</name>
</gene>
<protein>
    <submittedName>
        <fullName evidence="1">Uncharacterized protein</fullName>
    </submittedName>
</protein>
<comment type="caution">
    <text evidence="1">The sequence shown here is derived from an EMBL/GenBank/DDBJ whole genome shotgun (WGS) entry which is preliminary data.</text>
</comment>
<reference evidence="1 2" key="1">
    <citation type="journal article" date="2019" name="Sci. Rep.">
        <title>Orb-weaving spider Araneus ventricosus genome elucidates the spidroin gene catalogue.</title>
        <authorList>
            <person name="Kono N."/>
            <person name="Nakamura H."/>
            <person name="Ohtoshi R."/>
            <person name="Moran D.A.P."/>
            <person name="Shinohara A."/>
            <person name="Yoshida Y."/>
            <person name="Fujiwara M."/>
            <person name="Mori M."/>
            <person name="Tomita M."/>
            <person name="Arakawa K."/>
        </authorList>
    </citation>
    <scope>NUCLEOTIDE SEQUENCE [LARGE SCALE GENOMIC DNA]</scope>
</reference>
<sequence>MCTTPMDTNVYYSHGQGILQALYYSTVLNVSHARYSRESWNDPENLERNRSFAVPDENFITVGTVFRLLTYMVSTTETPKHAPWQNLSSHVR</sequence>